<dbReference type="OrthoDB" id="9802662at2"/>
<sequence>MKTGTADLPLHSGKCPAWLFEHMKKLSAAIIEVILEEKGREEVLYRLSHPYWFQALGCVVGFDWHSSGLTTTLCGAIKEGLSPLASKTGIFFAGGKGKTAVNTPQEINTIAEKNHLEINPENLIYASKMAAKVDNAAVQDGYQIYHHFFVFTQEGNWAVIQQGMNEDAKQARRYHWLSLNLKDFTNEPHTAICCNHKNQALNLVAKENYALRTASTELAQSKPEKILKELKLIEKDLIRLKLPFCHYIPNTRYLNKSLQTVYEKSPHTFEELLAIPGAGPGTIRALCLVAEVAYGIKASFEDPVRYSFAHGGKDGFPFPVNEADLEHSYQTLRRALKKAKAGNHETLQGLKRLAIWHAEMVNIKATPKVPEKTANNPSSPLSAPQETIQLSLF</sequence>
<gene>
    <name evidence="2" type="ORF">SAMN02745221_01087</name>
</gene>
<dbReference type="Pfam" id="PF05559">
    <property type="entry name" value="DUF763"/>
    <property type="match status" value="1"/>
</dbReference>
<dbReference type="Proteomes" id="UP000242329">
    <property type="component" value="Unassembled WGS sequence"/>
</dbReference>
<feature type="region of interest" description="Disordered" evidence="1">
    <location>
        <begin position="367"/>
        <end position="393"/>
    </location>
</feature>
<proteinExistence type="predicted"/>
<dbReference type="PANTHER" id="PTHR38597:SF1">
    <property type="entry name" value="BLL3834 PROTEIN"/>
    <property type="match status" value="1"/>
</dbReference>
<dbReference type="EMBL" id="FQWY01000014">
    <property type="protein sequence ID" value="SHG83838.1"/>
    <property type="molecule type" value="Genomic_DNA"/>
</dbReference>
<organism evidence="2 3">
    <name type="scientific">Thermosyntropha lipolytica DSM 11003</name>
    <dbReference type="NCBI Taxonomy" id="1123382"/>
    <lineage>
        <taxon>Bacteria</taxon>
        <taxon>Bacillati</taxon>
        <taxon>Bacillota</taxon>
        <taxon>Clostridia</taxon>
        <taxon>Eubacteriales</taxon>
        <taxon>Syntrophomonadaceae</taxon>
        <taxon>Thermosyntropha</taxon>
    </lineage>
</organism>
<protein>
    <recommendedName>
        <fullName evidence="4">DUF763 domain-containing protein</fullName>
    </recommendedName>
</protein>
<dbReference type="InterPro" id="IPR008482">
    <property type="entry name" value="DUF763"/>
</dbReference>
<keyword evidence="3" id="KW-1185">Reference proteome</keyword>
<accession>A0A1M5N2P2</accession>
<reference evidence="3" key="1">
    <citation type="submission" date="2016-11" db="EMBL/GenBank/DDBJ databases">
        <authorList>
            <person name="Varghese N."/>
            <person name="Submissions S."/>
        </authorList>
    </citation>
    <scope>NUCLEOTIDE SEQUENCE [LARGE SCALE GENOMIC DNA]</scope>
    <source>
        <strain evidence="3">DSM 11003</strain>
    </source>
</reference>
<dbReference type="RefSeq" id="WP_073091142.1">
    <property type="nucleotide sequence ID" value="NZ_FQWY01000014.1"/>
</dbReference>
<name>A0A1M5N2P2_9FIRM</name>
<evidence type="ECO:0008006" key="4">
    <source>
        <dbReference type="Google" id="ProtNLM"/>
    </source>
</evidence>
<evidence type="ECO:0000313" key="2">
    <source>
        <dbReference type="EMBL" id="SHG83838.1"/>
    </source>
</evidence>
<evidence type="ECO:0000256" key="1">
    <source>
        <dbReference type="SAM" id="MobiDB-lite"/>
    </source>
</evidence>
<dbReference type="PANTHER" id="PTHR38597">
    <property type="entry name" value="BLL3834 PROTEIN"/>
    <property type="match status" value="1"/>
</dbReference>
<feature type="compositionally biased region" description="Polar residues" evidence="1">
    <location>
        <begin position="373"/>
        <end position="393"/>
    </location>
</feature>
<evidence type="ECO:0000313" key="3">
    <source>
        <dbReference type="Proteomes" id="UP000242329"/>
    </source>
</evidence>
<dbReference type="AlphaFoldDB" id="A0A1M5N2P2"/>